<dbReference type="OrthoDB" id="10248487at2759"/>
<organism evidence="2">
    <name type="scientific">Aureococcus anophagefferens</name>
    <name type="common">Harmful bloom alga</name>
    <dbReference type="NCBI Taxonomy" id="44056"/>
    <lineage>
        <taxon>Eukaryota</taxon>
        <taxon>Sar</taxon>
        <taxon>Stramenopiles</taxon>
        <taxon>Ochrophyta</taxon>
        <taxon>Pelagophyceae</taxon>
        <taxon>Pelagomonadales</taxon>
        <taxon>Pelagomonadaceae</taxon>
        <taxon>Aureococcus</taxon>
    </lineage>
</organism>
<dbReference type="InParanoid" id="F0YJJ5"/>
<dbReference type="KEGG" id="aaf:AURANDRAFT_32091"/>
<dbReference type="Proteomes" id="UP000002729">
    <property type="component" value="Unassembled WGS sequence"/>
</dbReference>
<dbReference type="GO" id="GO:0005737">
    <property type="term" value="C:cytoplasm"/>
    <property type="evidence" value="ECO:0007669"/>
    <property type="project" value="TreeGrafter"/>
</dbReference>
<reference evidence="1" key="1">
    <citation type="journal article" date="2011" name="Proc. Natl. Acad. Sci. U.S.A.">
        <title>Niche of harmful alga Aureococcus anophagefferens revealed through ecogenomics.</title>
        <authorList>
            <person name="Gobler C.J."/>
            <person name="Berry D.L."/>
            <person name="Dyhrman S.T."/>
            <person name="Wilhelm S.W."/>
            <person name="Salamov A."/>
            <person name="Lobanov A.V."/>
            <person name="Zhang Y."/>
            <person name="Collier J.L."/>
            <person name="Wurch L.L."/>
            <person name="Kustka A.B."/>
            <person name="Dill B.D."/>
            <person name="Shah M."/>
            <person name="VerBerkmoes N.C."/>
            <person name="Kuo A."/>
            <person name="Terry A."/>
            <person name="Pangilinan J."/>
            <person name="Lindquist E.A."/>
            <person name="Lucas S."/>
            <person name="Paulsen I.T."/>
            <person name="Hattenrath-Lehmann T.K."/>
            <person name="Talmage S.C."/>
            <person name="Walker E.A."/>
            <person name="Koch F."/>
            <person name="Burson A.M."/>
            <person name="Marcoval M.A."/>
            <person name="Tang Y.Z."/>
            <person name="Lecleir G.R."/>
            <person name="Coyne K.J."/>
            <person name="Berg G.M."/>
            <person name="Bertrand E.M."/>
            <person name="Saito M.A."/>
            <person name="Gladyshev V.N."/>
            <person name="Grigoriev I.V."/>
        </authorList>
    </citation>
    <scope>NUCLEOTIDE SEQUENCE [LARGE SCALE GENOMIC DNA]</scope>
    <source>
        <strain evidence="1">CCMP1984</strain>
    </source>
</reference>
<dbReference type="PANTHER" id="PTHR21255:SF7">
    <property type="entry name" value="DYNEIN LIGHT CHAIN TCTEX-TYPE PROTEIN 2B"/>
    <property type="match status" value="1"/>
</dbReference>
<dbReference type="GO" id="GO:0005868">
    <property type="term" value="C:cytoplasmic dynein complex"/>
    <property type="evidence" value="ECO:0007669"/>
    <property type="project" value="TreeGrafter"/>
</dbReference>
<dbReference type="GO" id="GO:0007018">
    <property type="term" value="P:microtubule-based movement"/>
    <property type="evidence" value="ECO:0007669"/>
    <property type="project" value="TreeGrafter"/>
</dbReference>
<evidence type="ECO:0000313" key="2">
    <source>
        <dbReference type="Proteomes" id="UP000002729"/>
    </source>
</evidence>
<dbReference type="CDD" id="cd21459">
    <property type="entry name" value="DLC-like_TCTEX1D2"/>
    <property type="match status" value="1"/>
</dbReference>
<sequence length="133" mass="15099">MQDDGPRPGQQVIEVVLPTYSMNPTEVEKFYPSEAKQICERVLTGQLENATYDDESAKEWILLIGNTIKSEIKSLNIPRYKVVVQVTIGQMKDQGVSVASRCLWDISNDNYASVNYTNETLWANVMVFVIYTD</sequence>
<dbReference type="OMA" id="CRQMAKT"/>
<dbReference type="RefSeq" id="XP_009040579.1">
    <property type="nucleotide sequence ID" value="XM_009042331.1"/>
</dbReference>
<dbReference type="InterPro" id="IPR038586">
    <property type="entry name" value="Tctex-1-like_sf"/>
</dbReference>
<dbReference type="FunCoup" id="F0YJJ5">
    <property type="interactions" value="1"/>
</dbReference>
<dbReference type="Gene3D" id="3.30.1140.40">
    <property type="entry name" value="Tctex-1"/>
    <property type="match status" value="1"/>
</dbReference>
<dbReference type="GeneID" id="20221093"/>
<dbReference type="PANTHER" id="PTHR21255">
    <property type="entry name" value="T-COMPLEX-ASSOCIATED-TESTIS-EXPRESSED 1/ DYNEIN LIGHT CHAIN"/>
    <property type="match status" value="1"/>
</dbReference>
<dbReference type="InterPro" id="IPR005334">
    <property type="entry name" value="Tctex-1-like"/>
</dbReference>
<gene>
    <name evidence="1" type="ORF">AURANDRAFT_32091</name>
</gene>
<dbReference type="eggNOG" id="KOG4108">
    <property type="taxonomic scope" value="Eukaryota"/>
</dbReference>
<dbReference type="Pfam" id="PF03645">
    <property type="entry name" value="Tctex-1"/>
    <property type="match status" value="1"/>
</dbReference>
<dbReference type="AlphaFoldDB" id="F0YJJ5"/>
<evidence type="ECO:0008006" key="3">
    <source>
        <dbReference type="Google" id="ProtNLM"/>
    </source>
</evidence>
<keyword evidence="2" id="KW-1185">Reference proteome</keyword>
<proteinExistence type="predicted"/>
<evidence type="ECO:0000313" key="1">
    <source>
        <dbReference type="EMBL" id="EGB04664.1"/>
    </source>
</evidence>
<accession>F0YJJ5</accession>
<protein>
    <recommendedName>
        <fullName evidence="3">Dynein light chain</fullName>
    </recommendedName>
</protein>
<dbReference type="GO" id="GO:0045505">
    <property type="term" value="F:dynein intermediate chain binding"/>
    <property type="evidence" value="ECO:0007669"/>
    <property type="project" value="TreeGrafter"/>
</dbReference>
<dbReference type="EMBL" id="GL833148">
    <property type="protein sequence ID" value="EGB04664.1"/>
    <property type="molecule type" value="Genomic_DNA"/>
</dbReference>
<name>F0YJJ5_AURAN</name>